<evidence type="ECO:0000256" key="1">
    <source>
        <dbReference type="ARBA" id="ARBA00022737"/>
    </source>
</evidence>
<protein>
    <recommendedName>
        <fullName evidence="4">ABC transporter domain-containing protein</fullName>
    </recommendedName>
</protein>
<name>A0A7R9U502_9STRA</name>
<dbReference type="InterPro" id="IPR003439">
    <property type="entry name" value="ABC_transporter-like_ATP-bd"/>
</dbReference>
<sequence length="233" mass="24956">MLDVAGATTSSSIILDSVAIGYGSARLPLAPISLRIDFGERIAIVGYNGVGKSTLLRTLTRDLVPVDGDVAVGRDLLFGNLAQEHEGLPRDQTPRTYLAQLSGVDPFDAGVRLIQYGLTRQQVDKPIGQLNPGARARALLASFSLRKVNTLVLDEPTNHLDAEGIREVIATLKDYEGTVVAVSHSRDFLSAVQFSRVLLLSQNGLSEVESIDDFMATTAETARDVVALGLASR</sequence>
<keyword evidence="1" id="KW-0677">Repeat</keyword>
<dbReference type="PROSITE" id="PS50893">
    <property type="entry name" value="ABC_TRANSPORTER_2"/>
    <property type="match status" value="1"/>
</dbReference>
<keyword evidence="3" id="KW-0067">ATP-binding</keyword>
<dbReference type="InterPro" id="IPR003593">
    <property type="entry name" value="AAA+_ATPase"/>
</dbReference>
<dbReference type="Pfam" id="PF00005">
    <property type="entry name" value="ABC_tran"/>
    <property type="match status" value="1"/>
</dbReference>
<dbReference type="GO" id="GO:0005524">
    <property type="term" value="F:ATP binding"/>
    <property type="evidence" value="ECO:0007669"/>
    <property type="project" value="UniProtKB-KW"/>
</dbReference>
<dbReference type="SUPFAM" id="SSF52540">
    <property type="entry name" value="P-loop containing nucleoside triphosphate hydrolases"/>
    <property type="match status" value="1"/>
</dbReference>
<dbReference type="GO" id="GO:0016887">
    <property type="term" value="F:ATP hydrolysis activity"/>
    <property type="evidence" value="ECO:0007669"/>
    <property type="project" value="InterPro"/>
</dbReference>
<evidence type="ECO:0000256" key="2">
    <source>
        <dbReference type="ARBA" id="ARBA00022741"/>
    </source>
</evidence>
<reference evidence="5" key="1">
    <citation type="submission" date="2021-01" db="EMBL/GenBank/DDBJ databases">
        <authorList>
            <person name="Corre E."/>
            <person name="Pelletier E."/>
            <person name="Niang G."/>
            <person name="Scheremetjew M."/>
            <person name="Finn R."/>
            <person name="Kale V."/>
            <person name="Holt S."/>
            <person name="Cochrane G."/>
            <person name="Meng A."/>
            <person name="Brown T."/>
            <person name="Cohen L."/>
        </authorList>
    </citation>
    <scope>NUCLEOTIDE SEQUENCE</scope>
    <source>
        <strain evidence="5">CCMP2078</strain>
    </source>
</reference>
<gene>
    <name evidence="5" type="ORF">PPYR1160_LOCUS4448</name>
</gene>
<dbReference type="SMART" id="SM00382">
    <property type="entry name" value="AAA"/>
    <property type="match status" value="1"/>
</dbReference>
<evidence type="ECO:0000259" key="4">
    <source>
        <dbReference type="PROSITE" id="PS50893"/>
    </source>
</evidence>
<keyword evidence="2" id="KW-0547">Nucleotide-binding</keyword>
<dbReference type="AlphaFoldDB" id="A0A7R9U502"/>
<accession>A0A7R9U502</accession>
<dbReference type="PANTHER" id="PTHR19211">
    <property type="entry name" value="ATP-BINDING TRANSPORT PROTEIN-RELATED"/>
    <property type="match status" value="1"/>
</dbReference>
<proteinExistence type="predicted"/>
<evidence type="ECO:0000256" key="3">
    <source>
        <dbReference type="ARBA" id="ARBA00022840"/>
    </source>
</evidence>
<organism evidence="5">
    <name type="scientific">Pinguiococcus pyrenoidosus</name>
    <dbReference type="NCBI Taxonomy" id="172671"/>
    <lineage>
        <taxon>Eukaryota</taxon>
        <taxon>Sar</taxon>
        <taxon>Stramenopiles</taxon>
        <taxon>Ochrophyta</taxon>
        <taxon>Pinguiophyceae</taxon>
        <taxon>Pinguiochrysidales</taxon>
        <taxon>Pinguiochrysidaceae</taxon>
        <taxon>Pinguiococcus</taxon>
    </lineage>
</organism>
<dbReference type="EMBL" id="HBEA01005806">
    <property type="protein sequence ID" value="CAD8254956.1"/>
    <property type="molecule type" value="Transcribed_RNA"/>
</dbReference>
<dbReference type="Gene3D" id="3.40.50.300">
    <property type="entry name" value="P-loop containing nucleotide triphosphate hydrolases"/>
    <property type="match status" value="1"/>
</dbReference>
<feature type="domain" description="ABC transporter" evidence="4">
    <location>
        <begin position="13"/>
        <end position="227"/>
    </location>
</feature>
<dbReference type="InterPro" id="IPR027417">
    <property type="entry name" value="P-loop_NTPase"/>
</dbReference>
<dbReference type="PANTHER" id="PTHR19211:SF14">
    <property type="entry name" value="ATP-BINDING CASSETTE SUB-FAMILY F MEMBER 1"/>
    <property type="match status" value="1"/>
</dbReference>
<evidence type="ECO:0000313" key="5">
    <source>
        <dbReference type="EMBL" id="CAD8254956.1"/>
    </source>
</evidence>
<dbReference type="CDD" id="cd03221">
    <property type="entry name" value="ABCF_EF-3"/>
    <property type="match status" value="1"/>
</dbReference>
<dbReference type="InterPro" id="IPR050611">
    <property type="entry name" value="ABCF"/>
</dbReference>